<evidence type="ECO:0000256" key="1">
    <source>
        <dbReference type="ARBA" id="ARBA00009199"/>
    </source>
</evidence>
<dbReference type="EMBL" id="JAETWB010000005">
    <property type="protein sequence ID" value="MBL6079183.1"/>
    <property type="molecule type" value="Genomic_DNA"/>
</dbReference>
<dbReference type="PANTHER" id="PTHR11895">
    <property type="entry name" value="TRANSAMIDASE"/>
    <property type="match status" value="1"/>
</dbReference>
<evidence type="ECO:0000259" key="3">
    <source>
        <dbReference type="Pfam" id="PF01425"/>
    </source>
</evidence>
<dbReference type="InterPro" id="IPR023631">
    <property type="entry name" value="Amidase_dom"/>
</dbReference>
<evidence type="ECO:0000313" key="4">
    <source>
        <dbReference type="EMBL" id="MBL6079183.1"/>
    </source>
</evidence>
<organism evidence="4 5">
    <name type="scientific">Belnapia arida</name>
    <dbReference type="NCBI Taxonomy" id="2804533"/>
    <lineage>
        <taxon>Bacteria</taxon>
        <taxon>Pseudomonadati</taxon>
        <taxon>Pseudomonadota</taxon>
        <taxon>Alphaproteobacteria</taxon>
        <taxon>Acetobacterales</taxon>
        <taxon>Roseomonadaceae</taxon>
        <taxon>Belnapia</taxon>
    </lineage>
</organism>
<accession>A0ABS1U3C9</accession>
<dbReference type="Proteomes" id="UP000660885">
    <property type="component" value="Unassembled WGS sequence"/>
</dbReference>
<proteinExistence type="inferred from homology"/>
<dbReference type="PANTHER" id="PTHR11895:SF7">
    <property type="entry name" value="GLUTAMYL-TRNA(GLN) AMIDOTRANSFERASE SUBUNIT A, MITOCHONDRIAL"/>
    <property type="match status" value="1"/>
</dbReference>
<protein>
    <submittedName>
        <fullName evidence="4">Amidase</fullName>
    </submittedName>
</protein>
<evidence type="ECO:0000256" key="2">
    <source>
        <dbReference type="SAM" id="MobiDB-lite"/>
    </source>
</evidence>
<comment type="caution">
    <text evidence="4">The sequence shown here is derived from an EMBL/GenBank/DDBJ whole genome shotgun (WGS) entry which is preliminary data.</text>
</comment>
<dbReference type="InterPro" id="IPR036928">
    <property type="entry name" value="AS_sf"/>
</dbReference>
<gene>
    <name evidence="4" type="ORF">JMJ56_14285</name>
</gene>
<keyword evidence="5" id="KW-1185">Reference proteome</keyword>
<evidence type="ECO:0000313" key="5">
    <source>
        <dbReference type="Proteomes" id="UP000660885"/>
    </source>
</evidence>
<feature type="compositionally biased region" description="Polar residues" evidence="2">
    <location>
        <begin position="479"/>
        <end position="491"/>
    </location>
</feature>
<dbReference type="RefSeq" id="WP_202832429.1">
    <property type="nucleotide sequence ID" value="NZ_JAETWB010000005.1"/>
</dbReference>
<dbReference type="SUPFAM" id="SSF75304">
    <property type="entry name" value="Amidase signature (AS) enzymes"/>
    <property type="match status" value="1"/>
</dbReference>
<reference evidence="4 5" key="1">
    <citation type="submission" date="2021-01" db="EMBL/GenBank/DDBJ databases">
        <title>Belnapia mucosa sp. nov. and Belnapia arida sp. nov., isolated from the Tabernas Desert (Almeria, Spain).</title>
        <authorList>
            <person name="Molina-Menor E."/>
            <person name="Vidal-Verdu A."/>
            <person name="Calonge A."/>
            <person name="Satari L."/>
            <person name="Pereto J."/>
            <person name="Porcar M."/>
        </authorList>
    </citation>
    <scope>NUCLEOTIDE SEQUENCE [LARGE SCALE GENOMIC DNA]</scope>
    <source>
        <strain evidence="4 5">T18</strain>
    </source>
</reference>
<dbReference type="Gene3D" id="3.90.1300.10">
    <property type="entry name" value="Amidase signature (AS) domain"/>
    <property type="match status" value="1"/>
</dbReference>
<dbReference type="InterPro" id="IPR000120">
    <property type="entry name" value="Amidase"/>
</dbReference>
<feature type="domain" description="Amidase" evidence="3">
    <location>
        <begin position="26"/>
        <end position="445"/>
    </location>
</feature>
<feature type="region of interest" description="Disordered" evidence="2">
    <location>
        <begin position="462"/>
        <end position="491"/>
    </location>
</feature>
<dbReference type="Pfam" id="PF01425">
    <property type="entry name" value="Amidase"/>
    <property type="match status" value="1"/>
</dbReference>
<comment type="similarity">
    <text evidence="1">Belongs to the amidase family.</text>
</comment>
<sequence>MSEDLAFLSATALAGRFAQGRLSPTEALEAVLARVERLNPRLNAIIALDEHGARAAAAASTARWRAGLPLSPLDGVPFTVKDNIAMAGLPCAWGSPLFAGGVPERDELLVARLRAAGLVPLGKTNVPEFTLQGYTSNPVFGPTRNPWNMALTPGGSSGGAVAAVAAGLGPLALGTDGGGSIRRPASHAGLVGLKPTPGRVPRCDGLPAILLDLEQIGPIARTSADLIAFLALLAPPDARDPLSHALPPFAVPAVPGRQRILFVPRFGANPVDPEIAASTAAAAARLAELGHHVEEGAPPFETEMLAALFNPIGQAGLAWLLAARGGEASAPMLREMAEAGRALPATALFAALDGIAALRRRMASFFTAYDLILTPAAAALPWPAEEVAPPVIDGQAVGPRGHAVFTNFANLAGLPGLALPSRPSSAGLPIGFQLVGQPGADGLLCALAREWEAAEPWPLWQEAGWTRHSGKRDPGVRNSDPNHASSSTHSP</sequence>
<name>A0ABS1U3C9_9PROT</name>